<proteinExistence type="predicted"/>
<keyword evidence="2" id="KW-1185">Reference proteome</keyword>
<gene>
    <name evidence="1" type="ORF">DFH07DRAFT_462012</name>
</gene>
<comment type="caution">
    <text evidence="1">The sequence shown here is derived from an EMBL/GenBank/DDBJ whole genome shotgun (WGS) entry which is preliminary data.</text>
</comment>
<accession>A0AAD7NYE9</accession>
<protein>
    <submittedName>
        <fullName evidence="1">Uncharacterized protein</fullName>
    </submittedName>
</protein>
<dbReference type="EMBL" id="JARJLG010000006">
    <property type="protein sequence ID" value="KAJ7780045.1"/>
    <property type="molecule type" value="Genomic_DNA"/>
</dbReference>
<dbReference type="AlphaFoldDB" id="A0AAD7NYE9"/>
<dbReference type="Proteomes" id="UP001215280">
    <property type="component" value="Unassembled WGS sequence"/>
</dbReference>
<evidence type="ECO:0000313" key="2">
    <source>
        <dbReference type="Proteomes" id="UP001215280"/>
    </source>
</evidence>
<reference evidence="1" key="1">
    <citation type="submission" date="2023-03" db="EMBL/GenBank/DDBJ databases">
        <title>Massive genome expansion in bonnet fungi (Mycena s.s.) driven by repeated elements and novel gene families across ecological guilds.</title>
        <authorList>
            <consortium name="Lawrence Berkeley National Laboratory"/>
            <person name="Harder C.B."/>
            <person name="Miyauchi S."/>
            <person name="Viragh M."/>
            <person name="Kuo A."/>
            <person name="Thoen E."/>
            <person name="Andreopoulos B."/>
            <person name="Lu D."/>
            <person name="Skrede I."/>
            <person name="Drula E."/>
            <person name="Henrissat B."/>
            <person name="Morin E."/>
            <person name="Kohler A."/>
            <person name="Barry K."/>
            <person name="LaButti K."/>
            <person name="Morin E."/>
            <person name="Salamov A."/>
            <person name="Lipzen A."/>
            <person name="Mereny Z."/>
            <person name="Hegedus B."/>
            <person name="Baldrian P."/>
            <person name="Stursova M."/>
            <person name="Weitz H."/>
            <person name="Taylor A."/>
            <person name="Grigoriev I.V."/>
            <person name="Nagy L.G."/>
            <person name="Martin F."/>
            <person name="Kauserud H."/>
        </authorList>
    </citation>
    <scope>NUCLEOTIDE SEQUENCE</scope>
    <source>
        <strain evidence="1">CBHHK188m</strain>
    </source>
</reference>
<evidence type="ECO:0000313" key="1">
    <source>
        <dbReference type="EMBL" id="KAJ7780045.1"/>
    </source>
</evidence>
<organism evidence="1 2">
    <name type="scientific">Mycena maculata</name>
    <dbReference type="NCBI Taxonomy" id="230809"/>
    <lineage>
        <taxon>Eukaryota</taxon>
        <taxon>Fungi</taxon>
        <taxon>Dikarya</taxon>
        <taxon>Basidiomycota</taxon>
        <taxon>Agaricomycotina</taxon>
        <taxon>Agaricomycetes</taxon>
        <taxon>Agaricomycetidae</taxon>
        <taxon>Agaricales</taxon>
        <taxon>Marasmiineae</taxon>
        <taxon>Mycenaceae</taxon>
        <taxon>Mycena</taxon>
    </lineage>
</organism>
<name>A0AAD7NYE9_9AGAR</name>
<sequence length="157" mass="17413">MERLSASLLNALGPILLLKSIVDSSSILSYLRGAVHPSNLLVLPRLCVDPPLVPSPPSTFLHHPMTHPSFRPFRRGAPAPQKYRQPDTPTIPPSSFVPPMPIRSLTRINCTQVLTRGMTRGSGRFYWTLRTHATLVPATSHSPARTLRRPVSFQVHT</sequence>